<name>A0A430AH74_9ENTE</name>
<evidence type="ECO:0000313" key="1">
    <source>
        <dbReference type="EMBL" id="RSU07296.1"/>
    </source>
</evidence>
<evidence type="ECO:0008006" key="3">
    <source>
        <dbReference type="Google" id="ProtNLM"/>
    </source>
</evidence>
<reference evidence="1 2" key="1">
    <citation type="submission" date="2017-05" db="EMBL/GenBank/DDBJ databases">
        <title>Vagococcus spp. assemblies.</title>
        <authorList>
            <person name="Gulvik C.A."/>
        </authorList>
    </citation>
    <scope>NUCLEOTIDE SEQUENCE [LARGE SCALE GENOMIC DNA]</scope>
    <source>
        <strain evidence="1 2">DSM 24756</strain>
    </source>
</reference>
<accession>A0A430AH74</accession>
<gene>
    <name evidence="1" type="ORF">CBF30_08575</name>
</gene>
<protein>
    <recommendedName>
        <fullName evidence="3">PIN domain-containing protein</fullName>
    </recommendedName>
</protein>
<evidence type="ECO:0000313" key="2">
    <source>
        <dbReference type="Proteomes" id="UP000288669"/>
    </source>
</evidence>
<dbReference type="AlphaFoldDB" id="A0A430AH74"/>
<dbReference type="OrthoDB" id="2057907at2"/>
<dbReference type="RefSeq" id="WP_126825203.1">
    <property type="nucleotide sequence ID" value="NZ_JBHLWU010000002.1"/>
</dbReference>
<keyword evidence="2" id="KW-1185">Reference proteome</keyword>
<dbReference type="Proteomes" id="UP000288669">
    <property type="component" value="Unassembled WGS sequence"/>
</dbReference>
<dbReference type="EMBL" id="NGJZ01000002">
    <property type="protein sequence ID" value="RSU07296.1"/>
    <property type="molecule type" value="Genomic_DNA"/>
</dbReference>
<sequence length="173" mass="20350">MNKISDSIIDVAKFCKNENCGMYISPTILRELEPPVNSNFSNGCFNIVDNCINGVLCNKCFIQMVEISKEAREEYKKIRIRHYRWIEDPDYLKKMLDEGKLTRDEIKSIRYKDVGECELLAVAKTEEKAHEIVTDDFGRVYKHPFNNIFEHYKDDEKIQILPSKDWLSKIGYK</sequence>
<comment type="caution">
    <text evidence="1">The sequence shown here is derived from an EMBL/GenBank/DDBJ whole genome shotgun (WGS) entry which is preliminary data.</text>
</comment>
<organism evidence="1 2">
    <name type="scientific">Vagococcus entomophilus</name>
    <dbReference type="NCBI Taxonomy" id="1160095"/>
    <lineage>
        <taxon>Bacteria</taxon>
        <taxon>Bacillati</taxon>
        <taxon>Bacillota</taxon>
        <taxon>Bacilli</taxon>
        <taxon>Lactobacillales</taxon>
        <taxon>Enterococcaceae</taxon>
        <taxon>Vagococcus</taxon>
    </lineage>
</organism>
<proteinExistence type="predicted"/>